<keyword evidence="4" id="KW-0813">Transport</keyword>
<evidence type="ECO:0000256" key="9">
    <source>
        <dbReference type="ARBA" id="ARBA00022970"/>
    </source>
</evidence>
<dbReference type="PANTHER" id="PTHR43166">
    <property type="entry name" value="AMINO ACID IMPORT ATP-BINDING PROTEIN"/>
    <property type="match status" value="1"/>
</dbReference>
<evidence type="ECO:0000256" key="6">
    <source>
        <dbReference type="ARBA" id="ARBA00022741"/>
    </source>
</evidence>
<dbReference type="InterPro" id="IPR050086">
    <property type="entry name" value="MetN_ABC_transporter-like"/>
</dbReference>
<dbReference type="SMART" id="SM00382">
    <property type="entry name" value="AAA"/>
    <property type="match status" value="1"/>
</dbReference>
<evidence type="ECO:0000313" key="13">
    <source>
        <dbReference type="Proteomes" id="UP000092713"/>
    </source>
</evidence>
<evidence type="ECO:0000256" key="4">
    <source>
        <dbReference type="ARBA" id="ARBA00022448"/>
    </source>
</evidence>
<comment type="caution">
    <text evidence="12">The sequence shown here is derived from an EMBL/GenBank/DDBJ whole genome shotgun (WGS) entry which is preliminary data.</text>
</comment>
<dbReference type="FunFam" id="3.40.50.300:FF:000056">
    <property type="entry name" value="Cell division ATP-binding protein FtsE"/>
    <property type="match status" value="1"/>
</dbReference>
<dbReference type="CDD" id="cd03258">
    <property type="entry name" value="ABC_MetN_methionine_transporter"/>
    <property type="match status" value="1"/>
</dbReference>
<proteinExistence type="inferred from homology"/>
<dbReference type="OrthoDB" id="9802264at2"/>
<dbReference type="GO" id="GO:0006865">
    <property type="term" value="P:amino acid transport"/>
    <property type="evidence" value="ECO:0007669"/>
    <property type="project" value="UniProtKB-KW"/>
</dbReference>
<keyword evidence="9" id="KW-0029">Amino-acid transport</keyword>
<accession>A0A1A7C1B5</accession>
<keyword evidence="7 12" id="KW-0067">ATP-binding</keyword>
<dbReference type="InterPro" id="IPR017871">
    <property type="entry name" value="ABC_transporter-like_CS"/>
</dbReference>
<dbReference type="RefSeq" id="WP_065308783.1">
    <property type="nucleotide sequence ID" value="NZ_LOCQ01000057.1"/>
</dbReference>
<gene>
    <name evidence="12" type="ORF">ASR47_1006140</name>
</gene>
<evidence type="ECO:0000256" key="10">
    <source>
        <dbReference type="ARBA" id="ARBA00023136"/>
    </source>
</evidence>
<evidence type="ECO:0000256" key="8">
    <source>
        <dbReference type="ARBA" id="ARBA00022967"/>
    </source>
</evidence>
<keyword evidence="10" id="KW-0472">Membrane</keyword>
<dbReference type="PROSITE" id="PS50893">
    <property type="entry name" value="ABC_TRANSPORTER_2"/>
    <property type="match status" value="1"/>
</dbReference>
<dbReference type="PROSITE" id="PS00211">
    <property type="entry name" value="ABC_TRANSPORTER_1"/>
    <property type="match status" value="1"/>
</dbReference>
<protein>
    <recommendedName>
        <fullName evidence="3">Cell division ATP-binding protein FtsE</fullName>
    </recommendedName>
</protein>
<evidence type="ECO:0000259" key="11">
    <source>
        <dbReference type="PROSITE" id="PS50893"/>
    </source>
</evidence>
<dbReference type="InterPro" id="IPR027417">
    <property type="entry name" value="P-loop_NTPase"/>
</dbReference>
<dbReference type="Gene3D" id="3.40.50.300">
    <property type="entry name" value="P-loop containing nucleotide triphosphate hydrolases"/>
    <property type="match status" value="1"/>
</dbReference>
<evidence type="ECO:0000256" key="3">
    <source>
        <dbReference type="ARBA" id="ARBA00020019"/>
    </source>
</evidence>
<keyword evidence="6" id="KW-0547">Nucleotide-binding</keyword>
<dbReference type="Pfam" id="PF00005">
    <property type="entry name" value="ABC_tran"/>
    <property type="match status" value="1"/>
</dbReference>
<dbReference type="PANTHER" id="PTHR43166:SF30">
    <property type="entry name" value="METHIONINE IMPORT ATP-BINDING PROTEIN METN"/>
    <property type="match status" value="1"/>
</dbReference>
<evidence type="ECO:0000313" key="12">
    <source>
        <dbReference type="EMBL" id="OBV38540.1"/>
    </source>
</evidence>
<dbReference type="InterPro" id="IPR003439">
    <property type="entry name" value="ABC_transporter-like_ATP-bd"/>
</dbReference>
<name>A0A1A7C1B5_9BURK</name>
<dbReference type="InterPro" id="IPR003593">
    <property type="entry name" value="AAA+_ATPase"/>
</dbReference>
<organism evidence="12 13">
    <name type="scientific">Janthinobacterium psychrotolerans</name>
    <dbReference type="NCBI Taxonomy" id="1747903"/>
    <lineage>
        <taxon>Bacteria</taxon>
        <taxon>Pseudomonadati</taxon>
        <taxon>Pseudomonadota</taxon>
        <taxon>Betaproteobacteria</taxon>
        <taxon>Burkholderiales</taxon>
        <taxon>Oxalobacteraceae</taxon>
        <taxon>Janthinobacterium</taxon>
    </lineage>
</organism>
<reference evidence="12 13" key="1">
    <citation type="submission" date="2016-04" db="EMBL/GenBank/DDBJ databases">
        <title>Draft genome sequence of Janthinobacterium psychrotolerans sp. nov., isolated from freshwater sediments in Denmark.</title>
        <authorList>
            <person name="Gong X."/>
            <person name="Skrivergaard S."/>
            <person name="Korsgaard B.S."/>
            <person name="Schreiber L."/>
            <person name="Marshall I.P."/>
            <person name="Finster K."/>
            <person name="Schramm A."/>
        </authorList>
    </citation>
    <scope>NUCLEOTIDE SEQUENCE [LARGE SCALE GENOMIC DNA]</scope>
    <source>
        <strain evidence="12 13">S3-2</strain>
    </source>
</reference>
<dbReference type="InterPro" id="IPR041701">
    <property type="entry name" value="MetN_ABC"/>
</dbReference>
<dbReference type="AlphaFoldDB" id="A0A1A7C1B5"/>
<evidence type="ECO:0000256" key="1">
    <source>
        <dbReference type="ARBA" id="ARBA00002579"/>
    </source>
</evidence>
<keyword evidence="5" id="KW-1003">Cell membrane</keyword>
<evidence type="ECO:0000256" key="2">
    <source>
        <dbReference type="ARBA" id="ARBA00005417"/>
    </source>
</evidence>
<sequence>MTTPSRPPVIRIEGANKTFALPKGEQFHAVKDVTLDVYPGDIFGLIGKSGAGKSTLLRLINLLERPDSGTITVAGRELTRLSKSELRDARQNIGMIFQQFNLLQNATVFDNVAFPLKIHGTAKGGQIAARVGECLALVGLSDKQHSYPAQLSGGQKQRVAIARALASHPDVLLCDEPTSALDAETTRALLGTLRDINQRLGVTIVFVSHELSVLGAICNRVAVVENGAIAEQFELADTATPRKTALGRELAYYGTAAFEATAWKDASHV</sequence>
<dbReference type="GO" id="GO:0005886">
    <property type="term" value="C:plasma membrane"/>
    <property type="evidence" value="ECO:0007669"/>
    <property type="project" value="UniProtKB-ARBA"/>
</dbReference>
<dbReference type="STRING" id="1747903.ASR47_1006140"/>
<feature type="domain" description="ABC transporter" evidence="11">
    <location>
        <begin position="10"/>
        <end position="251"/>
    </location>
</feature>
<evidence type="ECO:0000256" key="7">
    <source>
        <dbReference type="ARBA" id="ARBA00022840"/>
    </source>
</evidence>
<dbReference type="GO" id="GO:0016887">
    <property type="term" value="F:ATP hydrolysis activity"/>
    <property type="evidence" value="ECO:0007669"/>
    <property type="project" value="InterPro"/>
</dbReference>
<dbReference type="SUPFAM" id="SSF52540">
    <property type="entry name" value="P-loop containing nucleoside triphosphate hydrolases"/>
    <property type="match status" value="1"/>
</dbReference>
<comment type="function">
    <text evidence="1">Part of the ABC transporter FtsEX involved in cellular division. Important for assembly or stability of the septal ring.</text>
</comment>
<comment type="similarity">
    <text evidence="2">Belongs to the ABC transporter superfamily.</text>
</comment>
<evidence type="ECO:0000256" key="5">
    <source>
        <dbReference type="ARBA" id="ARBA00022475"/>
    </source>
</evidence>
<dbReference type="GO" id="GO:0005524">
    <property type="term" value="F:ATP binding"/>
    <property type="evidence" value="ECO:0007669"/>
    <property type="project" value="UniProtKB-KW"/>
</dbReference>
<keyword evidence="8" id="KW-1278">Translocase</keyword>
<dbReference type="EMBL" id="LOCQ01000057">
    <property type="protein sequence ID" value="OBV38540.1"/>
    <property type="molecule type" value="Genomic_DNA"/>
</dbReference>
<dbReference type="Proteomes" id="UP000092713">
    <property type="component" value="Unassembled WGS sequence"/>
</dbReference>
<dbReference type="PATRIC" id="fig|1747903.4.peg.2092"/>
<keyword evidence="13" id="KW-1185">Reference proteome</keyword>